<dbReference type="EMBL" id="QVEP01000079">
    <property type="protein sequence ID" value="RGB72362.1"/>
    <property type="molecule type" value="Genomic_DNA"/>
</dbReference>
<reference evidence="10 11" key="1">
    <citation type="submission" date="2018-08" db="EMBL/GenBank/DDBJ databases">
        <title>A genome reference for cultivated species of the human gut microbiota.</title>
        <authorList>
            <person name="Zou Y."/>
            <person name="Xue W."/>
            <person name="Luo G."/>
        </authorList>
    </citation>
    <scope>NUCLEOTIDE SEQUENCE [LARGE SCALE GENOMIC DNA]</scope>
    <source>
        <strain evidence="10 11">AF45-17</strain>
    </source>
</reference>
<evidence type="ECO:0000256" key="2">
    <source>
        <dbReference type="ARBA" id="ARBA00022490"/>
    </source>
</evidence>
<evidence type="ECO:0000256" key="7">
    <source>
        <dbReference type="PROSITE-ProRule" id="PRU00169"/>
    </source>
</evidence>
<dbReference type="PROSITE" id="PS50930">
    <property type="entry name" value="HTH_LYTTR"/>
    <property type="match status" value="1"/>
</dbReference>
<dbReference type="Proteomes" id="UP000260773">
    <property type="component" value="Unassembled WGS sequence"/>
</dbReference>
<evidence type="ECO:0000256" key="3">
    <source>
        <dbReference type="ARBA" id="ARBA00023012"/>
    </source>
</evidence>
<keyword evidence="4" id="KW-0010">Activator</keyword>
<feature type="modified residue" description="4-aspartylphosphate" evidence="7">
    <location>
        <position position="60"/>
    </location>
</feature>
<organism evidence="10 11">
    <name type="scientific">Coprococcus catus</name>
    <dbReference type="NCBI Taxonomy" id="116085"/>
    <lineage>
        <taxon>Bacteria</taxon>
        <taxon>Bacillati</taxon>
        <taxon>Bacillota</taxon>
        <taxon>Clostridia</taxon>
        <taxon>Lachnospirales</taxon>
        <taxon>Lachnospiraceae</taxon>
        <taxon>Coprococcus</taxon>
    </lineage>
</organism>
<comment type="function">
    <text evidence="6">Required for high-level post-exponential phase expression of a series of secreted proteins.</text>
</comment>
<comment type="function">
    <text evidence="5">May play the central regulatory role in sporulation. It may be an element of the effector pathway responsible for the activation of sporulation genes in response to nutritional stress. Spo0A may act in concert with spo0H (a sigma factor) to control the expression of some genes that are critical to the sporulation process.</text>
</comment>
<name>A0A3E2TBZ4_9FIRM</name>
<feature type="domain" description="Response regulatory" evidence="8">
    <location>
        <begin position="3"/>
        <end position="127"/>
    </location>
</feature>
<keyword evidence="7" id="KW-0597">Phosphoprotein</keyword>
<keyword evidence="2" id="KW-0963">Cytoplasm</keyword>
<dbReference type="InterPro" id="IPR046947">
    <property type="entry name" value="LytR-like"/>
</dbReference>
<evidence type="ECO:0000313" key="11">
    <source>
        <dbReference type="Proteomes" id="UP000260773"/>
    </source>
</evidence>
<evidence type="ECO:0000256" key="1">
    <source>
        <dbReference type="ARBA" id="ARBA00018672"/>
    </source>
</evidence>
<keyword evidence="10" id="KW-0238">DNA-binding</keyword>
<keyword evidence="3" id="KW-0902">Two-component regulatory system</keyword>
<dbReference type="GO" id="GO:0000156">
    <property type="term" value="F:phosphorelay response regulator activity"/>
    <property type="evidence" value="ECO:0007669"/>
    <property type="project" value="InterPro"/>
</dbReference>
<evidence type="ECO:0000313" key="10">
    <source>
        <dbReference type="EMBL" id="RGB72362.1"/>
    </source>
</evidence>
<dbReference type="SMART" id="SM00850">
    <property type="entry name" value="LytTR"/>
    <property type="match status" value="1"/>
</dbReference>
<dbReference type="Pfam" id="PF00072">
    <property type="entry name" value="Response_reg"/>
    <property type="match status" value="1"/>
</dbReference>
<dbReference type="Gene3D" id="2.40.50.1020">
    <property type="entry name" value="LytTr DNA-binding domain"/>
    <property type="match status" value="1"/>
</dbReference>
<gene>
    <name evidence="10" type="ORF">DW070_16640</name>
</gene>
<dbReference type="Pfam" id="PF04397">
    <property type="entry name" value="LytTR"/>
    <property type="match status" value="1"/>
</dbReference>
<dbReference type="PANTHER" id="PTHR37299">
    <property type="entry name" value="TRANSCRIPTIONAL REGULATOR-RELATED"/>
    <property type="match status" value="1"/>
</dbReference>
<evidence type="ECO:0000256" key="5">
    <source>
        <dbReference type="ARBA" id="ARBA00024867"/>
    </source>
</evidence>
<sequence length="251" mass="29315">MIDIYICEDNEKQRNYLKSQIDNFIAFEQLDMQITTATDDPAIILSAAQHSSNCGLYFLDIDLNTPETNGFLLAQNIRKIEPRCFIVFVTSHIELSYYTYQYKVEALDFIVKDNIDTMKNKIHECILNAYEKHTHSSQHNISIFTATMPDGKQISVPHSEIIAFETSNTTHKIILHGKNRLLEFPEQLNTLEKELNEHFFRCHRSTIVNLMNIKEIDYKDSVIIMCDDSRYPLSIRKKGELRKKLKKHLLL</sequence>
<evidence type="ECO:0000256" key="4">
    <source>
        <dbReference type="ARBA" id="ARBA00023159"/>
    </source>
</evidence>
<proteinExistence type="predicted"/>
<evidence type="ECO:0000256" key="6">
    <source>
        <dbReference type="ARBA" id="ARBA00037164"/>
    </source>
</evidence>
<evidence type="ECO:0000259" key="9">
    <source>
        <dbReference type="PROSITE" id="PS50930"/>
    </source>
</evidence>
<evidence type="ECO:0000259" key="8">
    <source>
        <dbReference type="PROSITE" id="PS50110"/>
    </source>
</evidence>
<dbReference type="PANTHER" id="PTHR37299:SF3">
    <property type="entry name" value="STAGE 0 SPORULATION PROTEIN A HOMOLOG"/>
    <property type="match status" value="1"/>
</dbReference>
<accession>A0A3E2TBZ4</accession>
<dbReference type="PROSITE" id="PS50110">
    <property type="entry name" value="RESPONSE_REGULATORY"/>
    <property type="match status" value="1"/>
</dbReference>
<dbReference type="InterPro" id="IPR001789">
    <property type="entry name" value="Sig_transdc_resp-reg_receiver"/>
</dbReference>
<comment type="caution">
    <text evidence="10">The sequence shown here is derived from an EMBL/GenBank/DDBJ whole genome shotgun (WGS) entry which is preliminary data.</text>
</comment>
<feature type="domain" description="HTH LytTR-type" evidence="9">
    <location>
        <begin position="150"/>
        <end position="247"/>
    </location>
</feature>
<dbReference type="Gene3D" id="3.40.50.2300">
    <property type="match status" value="1"/>
</dbReference>
<dbReference type="GO" id="GO:0003677">
    <property type="term" value="F:DNA binding"/>
    <property type="evidence" value="ECO:0007669"/>
    <property type="project" value="UniProtKB-KW"/>
</dbReference>
<protein>
    <recommendedName>
        <fullName evidence="1">Stage 0 sporulation protein A homolog</fullName>
    </recommendedName>
</protein>
<dbReference type="InterPro" id="IPR007492">
    <property type="entry name" value="LytTR_DNA-bd_dom"/>
</dbReference>
<dbReference type="SUPFAM" id="SSF52172">
    <property type="entry name" value="CheY-like"/>
    <property type="match status" value="1"/>
</dbReference>
<dbReference type="AlphaFoldDB" id="A0A3E2TBZ4"/>
<dbReference type="InterPro" id="IPR011006">
    <property type="entry name" value="CheY-like_superfamily"/>
</dbReference>